<gene>
    <name evidence="4" type="ORF">Ani05nite_53300</name>
</gene>
<dbReference type="PROSITE" id="PS50883">
    <property type="entry name" value="EAL"/>
    <property type="match status" value="1"/>
</dbReference>
<dbReference type="PANTHER" id="PTHR44757">
    <property type="entry name" value="DIGUANYLATE CYCLASE DGCP"/>
    <property type="match status" value="1"/>
</dbReference>
<dbReference type="InterPro" id="IPR035919">
    <property type="entry name" value="EAL_sf"/>
</dbReference>
<feature type="transmembrane region" description="Helical" evidence="1">
    <location>
        <begin position="275"/>
        <end position="294"/>
    </location>
</feature>
<evidence type="ECO:0000256" key="1">
    <source>
        <dbReference type="SAM" id="Phobius"/>
    </source>
</evidence>
<evidence type="ECO:0000313" key="5">
    <source>
        <dbReference type="Proteomes" id="UP000647172"/>
    </source>
</evidence>
<keyword evidence="5" id="KW-1185">Reference proteome</keyword>
<dbReference type="SMART" id="SM00267">
    <property type="entry name" value="GGDEF"/>
    <property type="match status" value="1"/>
</dbReference>
<dbReference type="CDD" id="cd01949">
    <property type="entry name" value="GGDEF"/>
    <property type="match status" value="1"/>
</dbReference>
<feature type="domain" description="EAL" evidence="2">
    <location>
        <begin position="491"/>
        <end position="747"/>
    </location>
</feature>
<keyword evidence="1" id="KW-0812">Transmembrane</keyword>
<dbReference type="SMART" id="SM00052">
    <property type="entry name" value="EAL"/>
    <property type="match status" value="1"/>
</dbReference>
<dbReference type="SUPFAM" id="SSF55073">
    <property type="entry name" value="Nucleotide cyclase"/>
    <property type="match status" value="1"/>
</dbReference>
<reference evidence="4" key="1">
    <citation type="submission" date="2021-01" db="EMBL/GenBank/DDBJ databases">
        <title>Whole genome shotgun sequence of Actinoplanes nipponensis NBRC 14063.</title>
        <authorList>
            <person name="Komaki H."/>
            <person name="Tamura T."/>
        </authorList>
    </citation>
    <scope>NUCLEOTIDE SEQUENCE</scope>
    <source>
        <strain evidence="4">NBRC 14063</strain>
    </source>
</reference>
<dbReference type="SUPFAM" id="SSF141868">
    <property type="entry name" value="EAL domain-like"/>
    <property type="match status" value="1"/>
</dbReference>
<evidence type="ECO:0008006" key="6">
    <source>
        <dbReference type="Google" id="ProtNLM"/>
    </source>
</evidence>
<dbReference type="InterPro" id="IPR029787">
    <property type="entry name" value="Nucleotide_cyclase"/>
</dbReference>
<dbReference type="Gene3D" id="3.20.20.450">
    <property type="entry name" value="EAL domain"/>
    <property type="match status" value="1"/>
</dbReference>
<feature type="transmembrane region" description="Helical" evidence="1">
    <location>
        <begin position="136"/>
        <end position="157"/>
    </location>
</feature>
<feature type="transmembrane region" description="Helical" evidence="1">
    <location>
        <begin position="241"/>
        <end position="263"/>
    </location>
</feature>
<feature type="transmembrane region" description="Helical" evidence="1">
    <location>
        <begin position="169"/>
        <end position="189"/>
    </location>
</feature>
<dbReference type="PANTHER" id="PTHR44757:SF2">
    <property type="entry name" value="BIOFILM ARCHITECTURE MAINTENANCE PROTEIN MBAA"/>
    <property type="match status" value="1"/>
</dbReference>
<proteinExistence type="predicted"/>
<feature type="transmembrane region" description="Helical" evidence="1">
    <location>
        <begin position="78"/>
        <end position="96"/>
    </location>
</feature>
<organism evidence="4 5">
    <name type="scientific">Actinoplanes nipponensis</name>
    <dbReference type="NCBI Taxonomy" id="135950"/>
    <lineage>
        <taxon>Bacteria</taxon>
        <taxon>Bacillati</taxon>
        <taxon>Actinomycetota</taxon>
        <taxon>Actinomycetes</taxon>
        <taxon>Micromonosporales</taxon>
        <taxon>Micromonosporaceae</taxon>
        <taxon>Actinoplanes</taxon>
    </lineage>
</organism>
<dbReference type="InterPro" id="IPR000160">
    <property type="entry name" value="GGDEF_dom"/>
</dbReference>
<accession>A0A919JMB2</accession>
<dbReference type="PROSITE" id="PS50887">
    <property type="entry name" value="GGDEF"/>
    <property type="match status" value="1"/>
</dbReference>
<feature type="transmembrane region" description="Helical" evidence="1">
    <location>
        <begin position="41"/>
        <end position="58"/>
    </location>
</feature>
<comment type="caution">
    <text evidence="4">The sequence shown here is derived from an EMBL/GenBank/DDBJ whole genome shotgun (WGS) entry which is preliminary data.</text>
</comment>
<dbReference type="Proteomes" id="UP000647172">
    <property type="component" value="Unassembled WGS sequence"/>
</dbReference>
<dbReference type="NCBIfam" id="TIGR00254">
    <property type="entry name" value="GGDEF"/>
    <property type="match status" value="1"/>
</dbReference>
<evidence type="ECO:0000259" key="2">
    <source>
        <dbReference type="PROSITE" id="PS50883"/>
    </source>
</evidence>
<dbReference type="Pfam" id="PF00990">
    <property type="entry name" value="GGDEF"/>
    <property type="match status" value="1"/>
</dbReference>
<feature type="transmembrane region" description="Helical" evidence="1">
    <location>
        <begin position="103"/>
        <end position="124"/>
    </location>
</feature>
<evidence type="ECO:0000259" key="3">
    <source>
        <dbReference type="PROSITE" id="PS50887"/>
    </source>
</evidence>
<dbReference type="AlphaFoldDB" id="A0A919JMB2"/>
<keyword evidence="1" id="KW-1133">Transmembrane helix</keyword>
<sequence length="756" mass="79834">MTVLAGRAGATGREVGYATLSLSVIGAVIAGVRTYRPAHPLGWWVLAAGMGCGAAAHLRWVMAPPTAVLNSGISWTDAVYFSMYLLVAAAVAILSAPDRRGAVLAGMAEAGIVACTAVVLVWVFMLDPFVNDGDDWSTTAGVLVYPVLDLLIITTAMRLRVVTRALSRAQQLIVLALLAVLAADIAYIVSVMNGGPWAGSAFSAFGWLTFLLLLGAAALHPSMAREPGADPGRRPAGAGRWTVAGLFAVVLIGPAATCFDLVKDILEGELDVLDVVVPLGATTMTAVLLVARLIRASALVQRRAAELQEAVDHQAVLQGEMSHLALHDPLTGLPNRLYLDRELREHLRRGDPGCLLLLDVDGFKHINESLGHPIGDALLVAVAQRLRETVGPGALLARLGGDEFAVLLPDAEAATVARRCADILAGVRLPADIHGHRLHVTISIGVRRLAGPAAGTDALSDADLALYEAKAAGRDRAVTYDAGLRERQLERTELIERLRDALTAGQFSVYYQPIVSLGAGGFDAVEALVRWFPAPGEVIGPDRFIPAAEDSGLIVALGEWVLRQACRDAAGWHRQHGTAVTVNVSPRQLMEPDYAMTVRRALRDAGLPPTALILEITEGMLVGAANQDDRTIAHLSALRREGVRVAVDDFGTGYSSLAYLRDLPIDILKIDRSFLPDGAGPADRQVSFVRTIVDLAHNLGLAAVAEGVETPAQVDLLRGLGCDKGQGFHFGRPVGAAETTEVLAASRTAGAVPIGA</sequence>
<feature type="transmembrane region" description="Helical" evidence="1">
    <location>
        <begin position="201"/>
        <end position="220"/>
    </location>
</feature>
<dbReference type="Gene3D" id="3.30.70.270">
    <property type="match status" value="1"/>
</dbReference>
<keyword evidence="1" id="KW-0472">Membrane</keyword>
<name>A0A919JMB2_9ACTN</name>
<dbReference type="InterPro" id="IPR043128">
    <property type="entry name" value="Rev_trsase/Diguanyl_cyclase"/>
</dbReference>
<protein>
    <recommendedName>
        <fullName evidence="6">Diguanylate cyclase (GGDEF) domain-containing protein</fullName>
    </recommendedName>
</protein>
<dbReference type="EMBL" id="BOMQ01000061">
    <property type="protein sequence ID" value="GIE51796.1"/>
    <property type="molecule type" value="Genomic_DNA"/>
</dbReference>
<dbReference type="InterPro" id="IPR052155">
    <property type="entry name" value="Biofilm_reg_signaling"/>
</dbReference>
<dbReference type="InterPro" id="IPR001633">
    <property type="entry name" value="EAL_dom"/>
</dbReference>
<feature type="transmembrane region" description="Helical" evidence="1">
    <location>
        <begin position="15"/>
        <end position="34"/>
    </location>
</feature>
<evidence type="ECO:0000313" key="4">
    <source>
        <dbReference type="EMBL" id="GIE51796.1"/>
    </source>
</evidence>
<dbReference type="Pfam" id="PF00563">
    <property type="entry name" value="EAL"/>
    <property type="match status" value="1"/>
</dbReference>
<feature type="domain" description="GGDEF" evidence="3">
    <location>
        <begin position="351"/>
        <end position="482"/>
    </location>
</feature>
<dbReference type="CDD" id="cd01948">
    <property type="entry name" value="EAL"/>
    <property type="match status" value="1"/>
</dbReference>